<dbReference type="EMBL" id="MCGN01000003">
    <property type="protein sequence ID" value="ORY98817.1"/>
    <property type="molecule type" value="Genomic_DNA"/>
</dbReference>
<evidence type="ECO:0000259" key="1">
    <source>
        <dbReference type="Pfam" id="PF13324"/>
    </source>
</evidence>
<dbReference type="Gene3D" id="1.20.1410.10">
    <property type="entry name" value="I/LWEQ domain"/>
    <property type="match status" value="1"/>
</dbReference>
<proteinExistence type="predicted"/>
<organism evidence="2 3">
    <name type="scientific">Syncephalastrum racemosum</name>
    <name type="common">Filamentous fungus</name>
    <dbReference type="NCBI Taxonomy" id="13706"/>
    <lineage>
        <taxon>Eukaryota</taxon>
        <taxon>Fungi</taxon>
        <taxon>Fungi incertae sedis</taxon>
        <taxon>Mucoromycota</taxon>
        <taxon>Mucoromycotina</taxon>
        <taxon>Mucoromycetes</taxon>
        <taxon>Mucorales</taxon>
        <taxon>Syncephalastraceae</taxon>
        <taxon>Syncephalastrum</taxon>
    </lineage>
</organism>
<feature type="domain" description="Cyclin-D1-binding protein 1-like N-terminal" evidence="1">
    <location>
        <begin position="48"/>
        <end position="182"/>
    </location>
</feature>
<dbReference type="PANTHER" id="PTHR15492">
    <property type="entry name" value="CYCLIN D1-BINDING PROTEIN 1"/>
    <property type="match status" value="1"/>
</dbReference>
<dbReference type="OrthoDB" id="41588at2759"/>
<dbReference type="STRING" id="13706.A0A1X2HIC6"/>
<dbReference type="GO" id="GO:0005634">
    <property type="term" value="C:nucleus"/>
    <property type="evidence" value="ECO:0007669"/>
    <property type="project" value="TreeGrafter"/>
</dbReference>
<name>A0A1X2HIC6_SYNRA</name>
<dbReference type="InParanoid" id="A0A1X2HIC6"/>
<dbReference type="Proteomes" id="UP000242180">
    <property type="component" value="Unassembled WGS sequence"/>
</dbReference>
<dbReference type="Pfam" id="PF13324">
    <property type="entry name" value="GCIP_N"/>
    <property type="match status" value="1"/>
</dbReference>
<dbReference type="Gene3D" id="1.20.1420.10">
    <property type="entry name" value="Talin, central domain"/>
    <property type="match status" value="1"/>
</dbReference>
<sequence>MTTEEEFQARLKTCCDMANTYLDDLKQNVEPDKSDEAFDSVKLQDTMAKLARVLSHDATKLTLACKPPRKPEDATRMLLEISNTFYRIVGFYRTIPAGEAGHVFKNAYHSVVRQLLHSLISLCSSFMTSPLNKPFMVPTAALWETCEKLEKEMPKNNEQAVRLGWKQLSSTLADAKQEVHDIDRDEVTITEDADGVVEKCQKSVDLAAMILLKVERRCLAEGDTAWLDRAYEAAETLTDEADVVVSQLYEVESKQEALDAVTQFRSCIADLIRIAQEVAKDEHATWFQHAVAKLDTISNQEKQSS</sequence>
<dbReference type="InterPro" id="IPR026907">
    <property type="entry name" value="GCIP-like"/>
</dbReference>
<reference evidence="2 3" key="1">
    <citation type="submission" date="2016-07" db="EMBL/GenBank/DDBJ databases">
        <title>Pervasive Adenine N6-methylation of Active Genes in Fungi.</title>
        <authorList>
            <consortium name="DOE Joint Genome Institute"/>
            <person name="Mondo S.J."/>
            <person name="Dannebaum R.O."/>
            <person name="Kuo R.C."/>
            <person name="Labutti K."/>
            <person name="Haridas S."/>
            <person name="Kuo A."/>
            <person name="Salamov A."/>
            <person name="Ahrendt S.R."/>
            <person name="Lipzen A."/>
            <person name="Sullivan W."/>
            <person name="Andreopoulos W.B."/>
            <person name="Clum A."/>
            <person name="Lindquist E."/>
            <person name="Daum C."/>
            <person name="Ramamoorthy G.K."/>
            <person name="Gryganskyi A."/>
            <person name="Culley D."/>
            <person name="Magnuson J.K."/>
            <person name="James T.Y."/>
            <person name="O'Malley M.A."/>
            <person name="Stajich J.E."/>
            <person name="Spatafora J.W."/>
            <person name="Visel A."/>
            <person name="Grigoriev I.V."/>
        </authorList>
    </citation>
    <scope>NUCLEOTIDE SEQUENCE [LARGE SCALE GENOMIC DNA]</scope>
    <source>
        <strain evidence="2 3">NRRL 2496</strain>
    </source>
</reference>
<protein>
    <recommendedName>
        <fullName evidence="1">Cyclin-D1-binding protein 1-like N-terminal domain-containing protein</fullName>
    </recommendedName>
</protein>
<dbReference type="OMA" id="KHETDEM"/>
<evidence type="ECO:0000313" key="2">
    <source>
        <dbReference type="EMBL" id="ORY98817.1"/>
    </source>
</evidence>
<comment type="caution">
    <text evidence="2">The sequence shown here is derived from an EMBL/GenBank/DDBJ whole genome shotgun (WGS) entry which is preliminary data.</text>
</comment>
<evidence type="ECO:0000313" key="3">
    <source>
        <dbReference type="Proteomes" id="UP000242180"/>
    </source>
</evidence>
<dbReference type="PANTHER" id="PTHR15492:SF1">
    <property type="entry name" value="CYCLIN-D1-BINDING PROTEIN 1"/>
    <property type="match status" value="1"/>
</dbReference>
<accession>A0A1X2HIC6</accession>
<keyword evidence="3" id="KW-1185">Reference proteome</keyword>
<dbReference type="InterPro" id="IPR049317">
    <property type="entry name" value="GCIP-like_N"/>
</dbReference>
<dbReference type="FunCoup" id="A0A1X2HIC6">
    <property type="interactions" value="323"/>
</dbReference>
<dbReference type="AlphaFoldDB" id="A0A1X2HIC6"/>
<gene>
    <name evidence="2" type="ORF">BCR43DRAFT_455132</name>
</gene>